<dbReference type="GO" id="GO:0003937">
    <property type="term" value="F:IMP cyclohydrolase activity"/>
    <property type="evidence" value="ECO:0007669"/>
    <property type="project" value="UniProtKB-EC"/>
</dbReference>
<dbReference type="Gene3D" id="3.40.50.1380">
    <property type="entry name" value="Methylglyoxal synthase-like domain"/>
    <property type="match status" value="1"/>
</dbReference>
<dbReference type="CDD" id="cd01421">
    <property type="entry name" value="IMPCH"/>
    <property type="match status" value="1"/>
</dbReference>
<feature type="non-terminal residue" evidence="9">
    <location>
        <position position="1"/>
    </location>
</feature>
<sequence length="259" mass="29278">HLEQLREQHIDLIDMVVVNLYPFQQTVAQPDVTETDAIENIDIGGPTMLRAAAKNFKHVTTIVHPSDYNEVIERIKNHQLDEAYRKSLMVKVFQHTNEYDHAIVNYFKDNKETLRYGENPQQSAYFVRTSDSKHTIAGAKQLHGKQLSFNNIKDADAALSLVKKFNEPTAVAVKHMNPCGVGIGQSIDEAFQHAYEADNQSIFGGIIALNRTVDVKLAEALHSIFLEVVIAPQFTEEALKILTQKKNIRLLQIDMTIDN</sequence>
<dbReference type="EMBL" id="SCHC01000054">
    <property type="protein sequence ID" value="TBW74470.1"/>
    <property type="molecule type" value="Genomic_DNA"/>
</dbReference>
<dbReference type="InterPro" id="IPR002695">
    <property type="entry name" value="PurH-like"/>
</dbReference>
<dbReference type="SUPFAM" id="SSF53927">
    <property type="entry name" value="Cytidine deaminase-like"/>
    <property type="match status" value="1"/>
</dbReference>
<dbReference type="InterPro" id="IPR036914">
    <property type="entry name" value="MGS-like_dom_sf"/>
</dbReference>
<keyword evidence="4 9" id="KW-0808">Transferase</keyword>
<evidence type="ECO:0000256" key="3">
    <source>
        <dbReference type="ARBA" id="ARBA00007667"/>
    </source>
</evidence>
<dbReference type="GO" id="GO:0006189">
    <property type="term" value="P:'de novo' IMP biosynthetic process"/>
    <property type="evidence" value="ECO:0007669"/>
    <property type="project" value="UniProtKB-UniPathway"/>
</dbReference>
<dbReference type="Gene3D" id="3.40.140.20">
    <property type="match status" value="1"/>
</dbReference>
<feature type="non-terminal residue" evidence="9">
    <location>
        <position position="259"/>
    </location>
</feature>
<comment type="pathway">
    <text evidence="1">Purine metabolism; IMP biosynthesis via de novo pathway; IMP from 5-formamido-1-(5-phospho-D-ribosyl)imidazole-4-carboxamide: step 1/1.</text>
</comment>
<organism evidence="9 10">
    <name type="scientific">Staphylococcus capitis</name>
    <dbReference type="NCBI Taxonomy" id="29388"/>
    <lineage>
        <taxon>Bacteria</taxon>
        <taxon>Bacillati</taxon>
        <taxon>Bacillota</taxon>
        <taxon>Bacilli</taxon>
        <taxon>Bacillales</taxon>
        <taxon>Staphylococcaceae</taxon>
        <taxon>Staphylococcus</taxon>
    </lineage>
</organism>
<name>A0A7Z8E241_STACP</name>
<dbReference type="EC" id="3.5.4.10" evidence="9"/>
<reference evidence="9 10" key="1">
    <citation type="journal article" date="2019" name="Sci. Transl. Med.">
        <title>Quorum sensing between bacterial species on the skin protects against epidermal injury in atopic dermatitis.</title>
        <authorList>
            <person name="Williams M.R."/>
        </authorList>
    </citation>
    <scope>NUCLEOTIDE SEQUENCE [LARGE SCALE GENOMIC DNA]</scope>
    <source>
        <strain evidence="9 10">H8</strain>
    </source>
</reference>
<evidence type="ECO:0000256" key="5">
    <source>
        <dbReference type="ARBA" id="ARBA00022755"/>
    </source>
</evidence>
<dbReference type="Pfam" id="PF01808">
    <property type="entry name" value="AICARFT_IMPCHas"/>
    <property type="match status" value="1"/>
</dbReference>
<dbReference type="Proteomes" id="UP000291949">
    <property type="component" value="Unassembled WGS sequence"/>
</dbReference>
<evidence type="ECO:0000313" key="9">
    <source>
        <dbReference type="EMBL" id="TBW74470.1"/>
    </source>
</evidence>
<dbReference type="GO" id="GO:0005829">
    <property type="term" value="C:cytosol"/>
    <property type="evidence" value="ECO:0007669"/>
    <property type="project" value="TreeGrafter"/>
</dbReference>
<evidence type="ECO:0000256" key="4">
    <source>
        <dbReference type="ARBA" id="ARBA00022679"/>
    </source>
</evidence>
<dbReference type="EC" id="2.1.2.3" evidence="9"/>
<dbReference type="AlphaFoldDB" id="A0A7Z8E241"/>
<dbReference type="UniPathway" id="UPA00074">
    <property type="reaction ID" value="UER00133"/>
</dbReference>
<gene>
    <name evidence="9" type="primary">purH</name>
    <name evidence="9" type="ORF">EQ811_12565</name>
</gene>
<dbReference type="InterPro" id="IPR024051">
    <property type="entry name" value="AICAR_Tfase_dup_dom_sf"/>
</dbReference>
<dbReference type="PANTHER" id="PTHR11692">
    <property type="entry name" value="BIFUNCTIONAL PURINE BIOSYNTHESIS PROTEIN PURH"/>
    <property type="match status" value="1"/>
</dbReference>
<dbReference type="GO" id="GO:0004643">
    <property type="term" value="F:phosphoribosylaminoimidazolecarboxamide formyltransferase activity"/>
    <property type="evidence" value="ECO:0007669"/>
    <property type="project" value="UniProtKB-EC"/>
</dbReference>
<dbReference type="SMART" id="SM00798">
    <property type="entry name" value="AICARFT_IMPCHas"/>
    <property type="match status" value="1"/>
</dbReference>
<comment type="similarity">
    <text evidence="3">Belongs to the PurH family.</text>
</comment>
<keyword evidence="6 9" id="KW-0378">Hydrolase</keyword>
<proteinExistence type="inferred from homology"/>
<dbReference type="SUPFAM" id="SSF52335">
    <property type="entry name" value="Methylglyoxal synthase-like"/>
    <property type="match status" value="1"/>
</dbReference>
<dbReference type="InterPro" id="IPR011607">
    <property type="entry name" value="MGS-like_dom"/>
</dbReference>
<dbReference type="Pfam" id="PF02142">
    <property type="entry name" value="MGS"/>
    <property type="match status" value="1"/>
</dbReference>
<evidence type="ECO:0000256" key="6">
    <source>
        <dbReference type="ARBA" id="ARBA00022801"/>
    </source>
</evidence>
<feature type="domain" description="MGS-like" evidence="8">
    <location>
        <begin position="1"/>
        <end position="47"/>
    </location>
</feature>
<evidence type="ECO:0000259" key="8">
    <source>
        <dbReference type="Pfam" id="PF02142"/>
    </source>
</evidence>
<comment type="caution">
    <text evidence="9">The sequence shown here is derived from an EMBL/GenBank/DDBJ whole genome shotgun (WGS) entry which is preliminary data.</text>
</comment>
<accession>A0A7Z8E241</accession>
<evidence type="ECO:0000256" key="2">
    <source>
        <dbReference type="ARBA" id="ARBA00004954"/>
    </source>
</evidence>
<protein>
    <submittedName>
        <fullName evidence="9">Bifunctional phosphoribosylaminoimidazolecarboxamide formyltransferase/IMP cyclohydrolase</fullName>
        <ecNumber evidence="9">2.1.2.3</ecNumber>
        <ecNumber evidence="9">3.5.4.10</ecNumber>
    </submittedName>
</protein>
<evidence type="ECO:0000313" key="10">
    <source>
        <dbReference type="Proteomes" id="UP000291949"/>
    </source>
</evidence>
<comment type="pathway">
    <text evidence="2">Purine metabolism; IMP biosynthesis via de novo pathway; 5-formamido-1-(5-phospho-D-ribosyl)imidazole-4-carboxamide from 5-amino-1-(5-phospho-D-ribosyl)imidazole-4-carboxamide (10-formyl THF route): step 1/1.</text>
</comment>
<evidence type="ECO:0000256" key="7">
    <source>
        <dbReference type="ARBA" id="ARBA00023268"/>
    </source>
</evidence>
<dbReference type="FunFam" id="3.40.140.20:FF:000002">
    <property type="entry name" value="Bifunctional purine biosynthesis protein PurH"/>
    <property type="match status" value="1"/>
</dbReference>
<dbReference type="InterPro" id="IPR016193">
    <property type="entry name" value="Cytidine_deaminase-like"/>
</dbReference>
<keyword evidence="7" id="KW-0511">Multifunctional enzyme</keyword>
<keyword evidence="5" id="KW-0658">Purine biosynthesis</keyword>
<dbReference type="PANTHER" id="PTHR11692:SF0">
    <property type="entry name" value="BIFUNCTIONAL PURINE BIOSYNTHESIS PROTEIN ATIC"/>
    <property type="match status" value="1"/>
</dbReference>
<evidence type="ECO:0000256" key="1">
    <source>
        <dbReference type="ARBA" id="ARBA00004844"/>
    </source>
</evidence>